<organism evidence="10">
    <name type="scientific">Brevibacillus laterosporus</name>
    <name type="common">Bacillus laterosporus</name>
    <dbReference type="NCBI Taxonomy" id="1465"/>
    <lineage>
        <taxon>Bacteria</taxon>
        <taxon>Bacillati</taxon>
        <taxon>Bacillota</taxon>
        <taxon>Bacilli</taxon>
        <taxon>Bacillales</taxon>
        <taxon>Paenibacillaceae</taxon>
        <taxon>Brevibacillus</taxon>
    </lineage>
</organism>
<keyword evidence="6 9" id="KW-1133">Transmembrane helix</keyword>
<proteinExistence type="inferred from homology"/>
<feature type="transmembrane region" description="Helical" evidence="9">
    <location>
        <begin position="6"/>
        <end position="26"/>
    </location>
</feature>
<evidence type="ECO:0000256" key="3">
    <source>
        <dbReference type="ARBA" id="ARBA00022475"/>
    </source>
</evidence>
<dbReference type="HAMAP" id="MF_00236">
    <property type="entry name" value="TatA_E"/>
    <property type="match status" value="1"/>
</dbReference>
<comment type="function">
    <text evidence="9">Part of the twin-arginine translocation (Tat) system that transports large folded proteins containing a characteristic twin-arginine motif in their signal peptide across membranes. TatA could form the protein-conducting channel of the Tat system.</text>
</comment>
<gene>
    <name evidence="9" type="primary">tatA</name>
    <name evidence="10" type="ORF">EX87_04650</name>
</gene>
<dbReference type="RefSeq" id="WP_031411741.1">
    <property type="nucleotide sequence ID" value="NZ_CP011074.1"/>
</dbReference>
<evidence type="ECO:0000313" key="10">
    <source>
        <dbReference type="EMBL" id="AKF93028.1"/>
    </source>
</evidence>
<keyword evidence="4 9" id="KW-0812">Transmembrane</keyword>
<evidence type="ECO:0000256" key="4">
    <source>
        <dbReference type="ARBA" id="ARBA00022692"/>
    </source>
</evidence>
<reference evidence="10" key="1">
    <citation type="submission" date="2015-03" db="EMBL/GenBank/DDBJ databases">
        <title>MIGS Cultured Bacterial/Archaeal sample from Brevibacillus laterosporus.</title>
        <authorList>
            <person name="Zeng D."/>
            <person name="Zhu L."/>
            <person name="Dong G."/>
            <person name="Ye W."/>
            <person name="Ren D."/>
            <person name="Wu L."/>
            <person name="Xu J."/>
            <person name="Li G."/>
            <person name="Guo L."/>
        </authorList>
    </citation>
    <scope>NUCLEOTIDE SEQUENCE</scope>
    <source>
        <strain evidence="10">B9</strain>
    </source>
</reference>
<dbReference type="InterPro" id="IPR006312">
    <property type="entry name" value="TatA/E"/>
</dbReference>
<comment type="subcellular location">
    <subcellularLocation>
        <location evidence="1 9">Cell membrane</location>
        <topology evidence="1 9">Single-pass membrane protein</topology>
    </subcellularLocation>
</comment>
<dbReference type="GO" id="GO:0033281">
    <property type="term" value="C:TAT protein transport complex"/>
    <property type="evidence" value="ECO:0007669"/>
    <property type="project" value="UniProtKB-UniRule"/>
</dbReference>
<dbReference type="PANTHER" id="PTHR42982">
    <property type="entry name" value="SEC-INDEPENDENT PROTEIN TRANSLOCASE PROTEIN TATA"/>
    <property type="match status" value="1"/>
</dbReference>
<evidence type="ECO:0000256" key="6">
    <source>
        <dbReference type="ARBA" id="ARBA00022989"/>
    </source>
</evidence>
<evidence type="ECO:0000256" key="9">
    <source>
        <dbReference type="HAMAP-Rule" id="MF_00236"/>
    </source>
</evidence>
<dbReference type="PANTHER" id="PTHR42982:SF1">
    <property type="entry name" value="SEC-INDEPENDENT PROTEIN TRANSLOCASE PROTEIN TATA"/>
    <property type="match status" value="1"/>
</dbReference>
<dbReference type="Gene3D" id="1.20.5.3310">
    <property type="match status" value="1"/>
</dbReference>
<evidence type="ECO:0000256" key="5">
    <source>
        <dbReference type="ARBA" id="ARBA00022927"/>
    </source>
</evidence>
<name>A0A0F7EF92_BRELA</name>
<protein>
    <recommendedName>
        <fullName evidence="9">Sec-independent protein translocase protein TatA</fullName>
    </recommendedName>
</protein>
<keyword evidence="8 9" id="KW-0472">Membrane</keyword>
<dbReference type="NCBIfam" id="NF011430">
    <property type="entry name" value="PRK14861.1"/>
    <property type="match status" value="1"/>
</dbReference>
<evidence type="ECO:0000256" key="7">
    <source>
        <dbReference type="ARBA" id="ARBA00023010"/>
    </source>
</evidence>
<comment type="subunit">
    <text evidence="9">Forms a complex with TatC.</text>
</comment>
<accession>A0A0F7EF92</accession>
<keyword evidence="5 9" id="KW-0653">Protein transport</keyword>
<dbReference type="GO" id="GO:0043953">
    <property type="term" value="P:protein transport by the Tat complex"/>
    <property type="evidence" value="ECO:0007669"/>
    <property type="project" value="UniProtKB-UniRule"/>
</dbReference>
<keyword evidence="2 9" id="KW-0813">Transport</keyword>
<keyword evidence="3 9" id="KW-1003">Cell membrane</keyword>
<dbReference type="NCBIfam" id="TIGR01411">
    <property type="entry name" value="tatAE"/>
    <property type="match status" value="1"/>
</dbReference>
<keyword evidence="7 9" id="KW-0811">Translocation</keyword>
<comment type="similarity">
    <text evidence="9">Belongs to the TatA/E family.</text>
</comment>
<dbReference type="AlphaFoldDB" id="A0A0F7EF92"/>
<dbReference type="InterPro" id="IPR003369">
    <property type="entry name" value="TatA/B/E"/>
</dbReference>
<dbReference type="EMBL" id="CP011074">
    <property type="protein sequence ID" value="AKF93028.1"/>
    <property type="molecule type" value="Genomic_DNA"/>
</dbReference>
<evidence type="ECO:0000256" key="8">
    <source>
        <dbReference type="ARBA" id="ARBA00023136"/>
    </source>
</evidence>
<evidence type="ECO:0000256" key="2">
    <source>
        <dbReference type="ARBA" id="ARBA00022448"/>
    </source>
</evidence>
<evidence type="ECO:0000256" key="1">
    <source>
        <dbReference type="ARBA" id="ARBA00004162"/>
    </source>
</evidence>
<sequence length="126" mass="14045">MLTMGSGIGASGFVILIILAIIFFGPKKLPELGRAMGSTLREFKKATSGLANDDFDENKKEKPAEQQLVAAAAKPADTVETSEKIDREKLEREIRERLERERLEKEIRAKIEQERKEASSSSEPKA</sequence>
<dbReference type="Pfam" id="PF02416">
    <property type="entry name" value="TatA_B_E"/>
    <property type="match status" value="1"/>
</dbReference>
<dbReference type="GO" id="GO:0008320">
    <property type="term" value="F:protein transmembrane transporter activity"/>
    <property type="evidence" value="ECO:0007669"/>
    <property type="project" value="UniProtKB-UniRule"/>
</dbReference>